<evidence type="ECO:0000313" key="3">
    <source>
        <dbReference type="Proteomes" id="UP000253792"/>
    </source>
</evidence>
<sequence length="693" mass="75114">MWGLFFLTTAIVAISLFGPGFLVLRGFGMSRCLAFSLAPLLGVAAYVLVGLAYEKLGVWSCWASQAGLLFIVAAIIFAILRFALKRKPAVSFSLSDHGTVLGGRLSFDSVCLLGYVAFACVFAGGLFVWYLGSPYSYAQQFDNISHLGTIQSFVNSGVWSPFASSLYSSASDAAINPLPGGGFYPTAWYSVAALAVTSMGVTTAFAENVANFVFVALVLPAGSFAFMRVLFDDRRAVIPFGAFCTLLFAGFPWMIILFGPLYPNLSAFCLVPAAAATFLLMFQFGCSRKQCVGLAVVFVFALMSLALAQPNAVFTLAVLLAPFCIWQVSRIPLSMKCKGKFCVAMRILFGAIALAVIYAIWMACYNAPFLASVVQHTWLPYADRLEAFEDALVVGFMAEGSQIVLAGLIIVGAAWTLWHRRYLWLSFSYAFACLIFVVNGYSDGPLKHIFGGFWYTDPWRCGAMASLIGIFLAAMGLYACWRGVIMLVEKARKGAVSFPTSTAIAACLALFAVLGSTFPGIPAPGSQTGAIAFRSVLSGLHTGASVASVYDDAEQAFVQEVKHVVSPDALIINVPDDGSAFAFAADDLRTYFRHTRDYDVPNETMESRIIRDNLCDAATRDDVREAVSTIGGQYVLQLDQGEPYVESPRLFTYGEGEQWRGIDSIRDDTPGFEVVLAEDDMRLYKITVVEVSA</sequence>
<feature type="transmembrane region" description="Helical" evidence="1">
    <location>
        <begin position="105"/>
        <end position="131"/>
    </location>
</feature>
<keyword evidence="3" id="KW-1185">Reference proteome</keyword>
<feature type="transmembrane region" description="Helical" evidence="1">
    <location>
        <begin position="422"/>
        <end position="442"/>
    </location>
</feature>
<keyword evidence="1" id="KW-0812">Transmembrane</keyword>
<feature type="transmembrane region" description="Helical" evidence="1">
    <location>
        <begin position="265"/>
        <end position="284"/>
    </location>
</feature>
<feature type="transmembrane region" description="Helical" evidence="1">
    <location>
        <begin position="314"/>
        <end position="333"/>
    </location>
</feature>
<proteinExistence type="predicted"/>
<feature type="transmembrane region" description="Helical" evidence="1">
    <location>
        <begin position="345"/>
        <end position="371"/>
    </location>
</feature>
<feature type="transmembrane region" description="Helical" evidence="1">
    <location>
        <begin position="65"/>
        <end position="84"/>
    </location>
</feature>
<dbReference type="OrthoDB" id="3169698at2"/>
<dbReference type="Proteomes" id="UP000253792">
    <property type="component" value="Unassembled WGS sequence"/>
</dbReference>
<feature type="transmembrane region" description="Helical" evidence="1">
    <location>
        <begin position="32"/>
        <end position="53"/>
    </location>
</feature>
<feature type="transmembrane region" description="Helical" evidence="1">
    <location>
        <begin position="237"/>
        <end position="259"/>
    </location>
</feature>
<protein>
    <submittedName>
        <fullName evidence="2">Uncharacterized protein</fullName>
    </submittedName>
</protein>
<feature type="transmembrane region" description="Helical" evidence="1">
    <location>
        <begin position="291"/>
        <end position="308"/>
    </location>
</feature>
<keyword evidence="1" id="KW-0472">Membrane</keyword>
<name>A0A369L6F3_9ACTN</name>
<feature type="transmembrane region" description="Helical" evidence="1">
    <location>
        <begin position="391"/>
        <end position="415"/>
    </location>
</feature>
<dbReference type="RefSeq" id="WP_114620993.1">
    <property type="nucleotide sequence ID" value="NZ_PPTP01000007.1"/>
</dbReference>
<reference evidence="2 3" key="1">
    <citation type="journal article" date="2018" name="Elife">
        <title>Discovery and characterization of a prevalent human gut bacterial enzyme sufficient for the inactivation of a family of plant toxins.</title>
        <authorList>
            <person name="Koppel N."/>
            <person name="Bisanz J.E."/>
            <person name="Pandelia M.E."/>
            <person name="Turnbaugh P.J."/>
            <person name="Balskus E.P."/>
        </authorList>
    </citation>
    <scope>NUCLEOTIDE SEQUENCE [LARGE SCALE GENOMIC DNA]</scope>
    <source>
        <strain evidence="3">anaerobia AP69FAA</strain>
    </source>
</reference>
<accession>A0A369L6F3</accession>
<feature type="transmembrane region" description="Helical" evidence="1">
    <location>
        <begin position="209"/>
        <end position="230"/>
    </location>
</feature>
<dbReference type="Pfam" id="PF20176">
    <property type="entry name" value="DUF6541"/>
    <property type="match status" value="1"/>
</dbReference>
<comment type="caution">
    <text evidence="2">The sequence shown here is derived from an EMBL/GenBank/DDBJ whole genome shotgun (WGS) entry which is preliminary data.</text>
</comment>
<keyword evidence="1" id="KW-1133">Transmembrane helix</keyword>
<dbReference type="InterPro" id="IPR046671">
    <property type="entry name" value="DUF6541"/>
</dbReference>
<dbReference type="AlphaFoldDB" id="A0A369L6F3"/>
<feature type="transmembrane region" description="Helical" evidence="1">
    <location>
        <begin position="462"/>
        <end position="481"/>
    </location>
</feature>
<dbReference type="EMBL" id="PPTP01000007">
    <property type="protein sequence ID" value="RDB54752.1"/>
    <property type="molecule type" value="Genomic_DNA"/>
</dbReference>
<organism evidence="2 3">
    <name type="scientific">Senegalimassilia anaerobia</name>
    <dbReference type="NCBI Taxonomy" id="1473216"/>
    <lineage>
        <taxon>Bacteria</taxon>
        <taxon>Bacillati</taxon>
        <taxon>Actinomycetota</taxon>
        <taxon>Coriobacteriia</taxon>
        <taxon>Coriobacteriales</taxon>
        <taxon>Coriobacteriaceae</taxon>
        <taxon>Senegalimassilia</taxon>
    </lineage>
</organism>
<feature type="transmembrane region" description="Helical" evidence="1">
    <location>
        <begin position="6"/>
        <end position="25"/>
    </location>
</feature>
<feature type="transmembrane region" description="Helical" evidence="1">
    <location>
        <begin position="502"/>
        <end position="521"/>
    </location>
</feature>
<gene>
    <name evidence="2" type="ORF">C1880_07825</name>
</gene>
<evidence type="ECO:0000313" key="2">
    <source>
        <dbReference type="EMBL" id="RDB54752.1"/>
    </source>
</evidence>
<evidence type="ECO:0000256" key="1">
    <source>
        <dbReference type="SAM" id="Phobius"/>
    </source>
</evidence>